<evidence type="ECO:0000313" key="1">
    <source>
        <dbReference type="EMBL" id="MDR6785097.1"/>
    </source>
</evidence>
<organism evidence="1 2">
    <name type="scientific">Pedobacter africanus</name>
    <dbReference type="NCBI Taxonomy" id="151894"/>
    <lineage>
        <taxon>Bacteria</taxon>
        <taxon>Pseudomonadati</taxon>
        <taxon>Bacteroidota</taxon>
        <taxon>Sphingobacteriia</taxon>
        <taxon>Sphingobacteriales</taxon>
        <taxon>Sphingobacteriaceae</taxon>
        <taxon>Pedobacter</taxon>
    </lineage>
</organism>
<evidence type="ECO:0000313" key="2">
    <source>
        <dbReference type="Proteomes" id="UP001246858"/>
    </source>
</evidence>
<gene>
    <name evidence="1" type="ORF">J2X78_003671</name>
</gene>
<dbReference type="Proteomes" id="UP001246858">
    <property type="component" value="Unassembled WGS sequence"/>
</dbReference>
<sequence length="837" mass="93628">MFLETVIFILVIILLIIVLQLRKNLTEKLEFLYLKIEHLSAQLAKKEAHSLPAEPEQKAAEQPIIQPETFKPFTAYQPKDIVQPEASVVPEPQESILQPAEEITAPEPEVEAIARQQAITEPPKPAEAPVAAAMQPQFVPPVQAAKPSFSERNPDLEKFIGENLFNKIGIVILVLGMGFFLKYAIDKDWINEIGRVSIGFICGGILIGLAHKLRKSFATFSSVLVGGGVAILYFTVTIGFHQYQLFSQTLAFILTILITSFTVLLSISYNRMELALFAILGGFGAPFMVSTGEGNYVVLFTYILILNIGMLILAYYKKWPAINIVCYVFTLILYGGWLYSKVLDADSKTPPYAGALVFASLFYLVFLLMNIINNIKEKTEFNAFEIGILLSNTFLYYAAGMLVLNHIGGGDYRGLFTALIGVVNLIFAYALFKNDKIDRNLIYLLIGLVLTFISLAAPVQLKGNQITLFWTAESVLLLWLSQKSGITLIKQSSVIVLVLMGISLVMDWQQVYGSSVYNTTNRLYPIANKGFITGLVAVAGLILYSTLLKKEIRSILFREVKTSRTILAVAVVLIGYLVIAFELNHQAYNYFPLLRVLALACYSYLFITILLIAVRNAEKEEFRFVVAALAAVCLICYPLLFNTETIFLRDSYLESQTSGLNNYLFHYLMVVLAAWSLYTLYRNEKQIRSEKSLIAFQWFAAFIVLYIASAELDHLTVMSQYSKEKSIAAIISNTHKTGFAILWGCFALLCIYIGMKWKSKNIRIISITILAITLLKLFIFDLRGLSEGGKIAAFISLGVLLLVISFMYQRLKNLLLANDKENTVIETASKPGNEDEV</sequence>
<dbReference type="EMBL" id="JAVDTF010000003">
    <property type="protein sequence ID" value="MDR6785097.1"/>
    <property type="molecule type" value="Genomic_DNA"/>
</dbReference>
<comment type="caution">
    <text evidence="1">The sequence shown here is derived from an EMBL/GenBank/DDBJ whole genome shotgun (WGS) entry which is preliminary data.</text>
</comment>
<protein>
    <submittedName>
        <fullName evidence="1">Membrane protein</fullName>
    </submittedName>
</protein>
<accession>A0ACC6L0R9</accession>
<reference evidence="1" key="1">
    <citation type="submission" date="2023-07" db="EMBL/GenBank/DDBJ databases">
        <title>Sorghum-associated microbial communities from plants grown in Nebraska, USA.</title>
        <authorList>
            <person name="Schachtman D."/>
        </authorList>
    </citation>
    <scope>NUCLEOTIDE SEQUENCE</scope>
    <source>
        <strain evidence="1">2697</strain>
    </source>
</reference>
<name>A0ACC6L0R9_9SPHI</name>
<keyword evidence="2" id="KW-1185">Reference proteome</keyword>
<proteinExistence type="predicted"/>